<dbReference type="Gene3D" id="2.40.30.10">
    <property type="entry name" value="Translation factors"/>
    <property type="match status" value="1"/>
</dbReference>
<evidence type="ECO:0000259" key="9">
    <source>
        <dbReference type="PROSITE" id="PS51384"/>
    </source>
</evidence>
<evidence type="ECO:0000313" key="10">
    <source>
        <dbReference type="EMBL" id="WIO46198.1"/>
    </source>
</evidence>
<evidence type="ECO:0000256" key="1">
    <source>
        <dbReference type="ARBA" id="ARBA00001974"/>
    </source>
</evidence>
<dbReference type="Pfam" id="PF00175">
    <property type="entry name" value="NAD_binding_1"/>
    <property type="match status" value="1"/>
</dbReference>
<dbReference type="RefSeq" id="WP_376753739.1">
    <property type="nucleotide sequence ID" value="NZ_CP124550.1"/>
</dbReference>
<proteinExistence type="predicted"/>
<evidence type="ECO:0000256" key="5">
    <source>
        <dbReference type="ARBA" id="ARBA00022827"/>
    </source>
</evidence>
<name>A0ABY8WV57_9BACT</name>
<dbReference type="SUPFAM" id="SSF52343">
    <property type="entry name" value="Ferredoxin reductase-like, C-terminal NADP-linked domain"/>
    <property type="match status" value="1"/>
</dbReference>
<keyword evidence="4" id="KW-0479">Metal-binding</keyword>
<keyword evidence="6" id="KW-0560">Oxidoreductase</keyword>
<dbReference type="InterPro" id="IPR017927">
    <property type="entry name" value="FAD-bd_FR_type"/>
</dbReference>
<evidence type="ECO:0000256" key="8">
    <source>
        <dbReference type="ARBA" id="ARBA00023014"/>
    </source>
</evidence>
<dbReference type="PANTHER" id="PTHR47354:SF8">
    <property type="entry name" value="1,2-PHENYLACETYL-COA EPOXIDASE, SUBUNIT E"/>
    <property type="match status" value="1"/>
</dbReference>
<keyword evidence="2" id="KW-0285">Flavoprotein</keyword>
<sequence>MEWLTAKVLRVRRETDDIATIFFTVPGRDFHYIAGQYITVFFEQSSTPEGKAYSLSSAPYEKLLSITVKKVGEYSGRLHALREGDSFMISEAYGTFNPQTTKPLACISAGCGLAPIWSVLKNELHRNTSRRAQLFFSNKTVDSIPFFDDLNACRAAHRSVKIYHYITRQHDVPASMKKGRIDLDQCVGAAPNEVAYLICGSADFVRDMWRGLVERGVDGGSISTETFFE</sequence>
<reference evidence="10 11" key="1">
    <citation type="journal article" date="2023" name="Cell">
        <title>Genetic manipulation of Patescibacteria provides mechanistic insights into microbial dark matter and the epibiotic lifestyle.</title>
        <authorList>
            <person name="Wang Y."/>
            <person name="Gallagher L.A."/>
            <person name="Andrade P.A."/>
            <person name="Liu A."/>
            <person name="Humphreys I.R."/>
            <person name="Turkarslan S."/>
            <person name="Cutler K.J."/>
            <person name="Arrieta-Ortiz M.L."/>
            <person name="Li Y."/>
            <person name="Radey M.C."/>
            <person name="McLean J.S."/>
            <person name="Cong Q."/>
            <person name="Baker D."/>
            <person name="Baliga N.S."/>
            <person name="Peterson S.B."/>
            <person name="Mougous J.D."/>
        </authorList>
    </citation>
    <scope>NUCLEOTIDE SEQUENCE [LARGE SCALE GENOMIC DNA]</scope>
    <source>
        <strain evidence="10 11">ML1</strain>
    </source>
</reference>
<keyword evidence="8" id="KW-0411">Iron-sulfur</keyword>
<feature type="domain" description="FAD-binding FR-type" evidence="9">
    <location>
        <begin position="1"/>
        <end position="99"/>
    </location>
</feature>
<dbReference type="Proteomes" id="UP001177295">
    <property type="component" value="Chromosome"/>
</dbReference>
<dbReference type="PROSITE" id="PS51384">
    <property type="entry name" value="FAD_FR"/>
    <property type="match status" value="1"/>
</dbReference>
<dbReference type="InterPro" id="IPR039261">
    <property type="entry name" value="FNR_nucleotide-bd"/>
</dbReference>
<evidence type="ECO:0000256" key="3">
    <source>
        <dbReference type="ARBA" id="ARBA00022714"/>
    </source>
</evidence>
<dbReference type="PANTHER" id="PTHR47354">
    <property type="entry name" value="NADH OXIDOREDUCTASE HCR"/>
    <property type="match status" value="1"/>
</dbReference>
<accession>A0ABY8WV57</accession>
<evidence type="ECO:0000256" key="7">
    <source>
        <dbReference type="ARBA" id="ARBA00023004"/>
    </source>
</evidence>
<dbReference type="InterPro" id="IPR050415">
    <property type="entry name" value="MRET"/>
</dbReference>
<organism evidence="10 11">
    <name type="scientific">Candidatus Southlakia epibionticum</name>
    <dbReference type="NCBI Taxonomy" id="3043284"/>
    <lineage>
        <taxon>Bacteria</taxon>
        <taxon>Candidatus Saccharimonadota</taxon>
        <taxon>Candidatus Saccharimonadia</taxon>
        <taxon>Candidatus Saccharimonadales</taxon>
        <taxon>Candidatus Saccharimonadaceae</taxon>
        <taxon>Candidatus Southlakia</taxon>
    </lineage>
</organism>
<dbReference type="InterPro" id="IPR017938">
    <property type="entry name" value="Riboflavin_synthase-like_b-brl"/>
</dbReference>
<comment type="cofactor">
    <cofactor evidence="1">
        <name>FAD</name>
        <dbReference type="ChEBI" id="CHEBI:57692"/>
    </cofactor>
</comment>
<evidence type="ECO:0000256" key="2">
    <source>
        <dbReference type="ARBA" id="ARBA00022630"/>
    </source>
</evidence>
<dbReference type="SUPFAM" id="SSF63380">
    <property type="entry name" value="Riboflavin synthase domain-like"/>
    <property type="match status" value="1"/>
</dbReference>
<evidence type="ECO:0000256" key="6">
    <source>
        <dbReference type="ARBA" id="ARBA00023002"/>
    </source>
</evidence>
<protein>
    <submittedName>
        <fullName evidence="10">Ferric reductase-like transmembrane domain-containing protein</fullName>
    </submittedName>
</protein>
<dbReference type="Gene3D" id="3.40.50.80">
    <property type="entry name" value="Nucleotide-binding domain of ferredoxin-NADP reductase (FNR) module"/>
    <property type="match status" value="1"/>
</dbReference>
<evidence type="ECO:0000313" key="11">
    <source>
        <dbReference type="Proteomes" id="UP001177295"/>
    </source>
</evidence>
<evidence type="ECO:0000256" key="4">
    <source>
        <dbReference type="ARBA" id="ARBA00022723"/>
    </source>
</evidence>
<keyword evidence="7" id="KW-0408">Iron</keyword>
<gene>
    <name evidence="10" type="ORF">SEML1_0579</name>
</gene>
<dbReference type="InterPro" id="IPR001433">
    <property type="entry name" value="OxRdtase_FAD/NAD-bd"/>
</dbReference>
<dbReference type="EMBL" id="CP124550">
    <property type="protein sequence ID" value="WIO46198.1"/>
    <property type="molecule type" value="Genomic_DNA"/>
</dbReference>
<keyword evidence="5" id="KW-0274">FAD</keyword>
<keyword evidence="3" id="KW-0001">2Fe-2S</keyword>
<keyword evidence="11" id="KW-1185">Reference proteome</keyword>